<dbReference type="VEuPathDB" id="VectorBase:LLONM1_004662"/>
<dbReference type="GO" id="GO:0031965">
    <property type="term" value="C:nuclear membrane"/>
    <property type="evidence" value="ECO:0007669"/>
    <property type="project" value="UniProtKB-UniRule"/>
</dbReference>
<evidence type="ECO:0000256" key="2">
    <source>
        <dbReference type="ARBA" id="ARBA00005573"/>
    </source>
</evidence>
<keyword evidence="6 9" id="KW-0811">Translocation</keyword>
<evidence type="ECO:0000256" key="9">
    <source>
        <dbReference type="RuleBase" id="RU365073"/>
    </source>
</evidence>
<evidence type="ECO:0000313" key="11">
    <source>
        <dbReference type="EnsemblMetazoa" id="LLOJ005989-PA"/>
    </source>
</evidence>
<keyword evidence="3 9" id="KW-0813">Transport</keyword>
<evidence type="ECO:0000313" key="10">
    <source>
        <dbReference type="EMBL" id="MBC1174990.1"/>
    </source>
</evidence>
<dbReference type="EMBL" id="AJWK01019195">
    <property type="status" value="NOT_ANNOTATED_CDS"/>
    <property type="molecule type" value="Genomic_DNA"/>
</dbReference>
<name>A0A1B0EYK0_LUTLO</name>
<protein>
    <recommendedName>
        <fullName evidence="9">Nuclear pore complex protein Nup85</fullName>
    </recommendedName>
</protein>
<evidence type="ECO:0000256" key="3">
    <source>
        <dbReference type="ARBA" id="ARBA00022448"/>
    </source>
</evidence>
<reference evidence="12" key="1">
    <citation type="submission" date="2012-05" db="EMBL/GenBank/DDBJ databases">
        <title>Whole Genome Assembly of Lutzomyia longipalpis.</title>
        <authorList>
            <person name="Richards S."/>
            <person name="Qu C."/>
            <person name="Dillon R."/>
            <person name="Worley K."/>
            <person name="Scherer S."/>
            <person name="Batterton M."/>
            <person name="Taylor A."/>
            <person name="Hawes A."/>
            <person name="Hernandez B."/>
            <person name="Kovar C."/>
            <person name="Mandapat C."/>
            <person name="Pham C."/>
            <person name="Qu C."/>
            <person name="Jing C."/>
            <person name="Bess C."/>
            <person name="Bandaranaike D."/>
            <person name="Ngo D."/>
            <person name="Ongeri F."/>
            <person name="Arias F."/>
            <person name="Lara F."/>
            <person name="Weissenberger G."/>
            <person name="Kamau G."/>
            <person name="Han H."/>
            <person name="Shen H."/>
            <person name="Dinh H."/>
            <person name="Khalil I."/>
            <person name="Jones J."/>
            <person name="Shafer J."/>
            <person name="Jayaseelan J."/>
            <person name="Quiroz J."/>
            <person name="Blankenburg K."/>
            <person name="Nguyen L."/>
            <person name="Jackson L."/>
            <person name="Francisco L."/>
            <person name="Tang L.-Y."/>
            <person name="Pu L.-L."/>
            <person name="Perales L."/>
            <person name="Lorensuhewa L."/>
            <person name="Munidasa M."/>
            <person name="Coyle M."/>
            <person name="Taylor M."/>
            <person name="Puazo M."/>
            <person name="Firestine M."/>
            <person name="Scheel M."/>
            <person name="Javaid M."/>
            <person name="Wang M."/>
            <person name="Li M."/>
            <person name="Tabassum N."/>
            <person name="Saada N."/>
            <person name="Osuji N."/>
            <person name="Aqrawi P."/>
            <person name="Fu Q."/>
            <person name="Thornton R."/>
            <person name="Raj R."/>
            <person name="Goodspeed R."/>
            <person name="Mata R."/>
            <person name="Najjar R."/>
            <person name="Gubbala S."/>
            <person name="Lee S."/>
            <person name="Denson S."/>
            <person name="Patil S."/>
            <person name="Macmil S."/>
            <person name="Qi S."/>
            <person name="Matskevitch T."/>
            <person name="Palculict T."/>
            <person name="Mathew T."/>
            <person name="Vee V."/>
            <person name="Velamala V."/>
            <person name="Korchina V."/>
            <person name="Cai W."/>
            <person name="Liu W."/>
            <person name="Dai W."/>
            <person name="Zou X."/>
            <person name="Zhu Y."/>
            <person name="Zhang Y."/>
            <person name="Wu Y.-Q."/>
            <person name="Xin Y."/>
            <person name="Nazarath L."/>
            <person name="Kovar C."/>
            <person name="Han Y."/>
            <person name="Muzny D."/>
            <person name="Gibbs R."/>
        </authorList>
    </citation>
    <scope>NUCLEOTIDE SEQUENCE [LARGE SCALE GENOMIC DNA]</scope>
    <source>
        <strain evidence="12">Jacobina</strain>
    </source>
</reference>
<comment type="similarity">
    <text evidence="2 9">Belongs to the nucleoporin Nup85 family.</text>
</comment>
<reference evidence="11" key="3">
    <citation type="submission" date="2020-05" db="UniProtKB">
        <authorList>
            <consortium name="EnsemblMetazoa"/>
        </authorList>
    </citation>
    <scope>IDENTIFICATION</scope>
    <source>
        <strain evidence="11">Jacobina</strain>
    </source>
</reference>
<dbReference type="EMBL" id="GITU01006287">
    <property type="protein sequence ID" value="MBC1174990.1"/>
    <property type="molecule type" value="Transcribed_RNA"/>
</dbReference>
<keyword evidence="7 9" id="KW-0906">Nuclear pore complex</keyword>
<comment type="subunit">
    <text evidence="9">Component of the nuclear pore complex (NPC).</text>
</comment>
<keyword evidence="9" id="KW-0472">Membrane</keyword>
<evidence type="ECO:0000256" key="6">
    <source>
        <dbReference type="ARBA" id="ARBA00023010"/>
    </source>
</evidence>
<evidence type="ECO:0000256" key="4">
    <source>
        <dbReference type="ARBA" id="ARBA00022816"/>
    </source>
</evidence>
<evidence type="ECO:0000313" key="12">
    <source>
        <dbReference type="Proteomes" id="UP000092461"/>
    </source>
</evidence>
<dbReference type="PANTHER" id="PTHR13373">
    <property type="entry name" value="FROUNT PROTEIN-RELATED"/>
    <property type="match status" value="1"/>
</dbReference>
<comment type="subcellular location">
    <subcellularLocation>
        <location evidence="1 9">Nucleus</location>
        <location evidence="1 9">Nuclear pore complex</location>
    </subcellularLocation>
</comment>
<dbReference type="GO" id="GO:0006606">
    <property type="term" value="P:protein import into nucleus"/>
    <property type="evidence" value="ECO:0007669"/>
    <property type="project" value="TreeGrafter"/>
</dbReference>
<keyword evidence="4 9" id="KW-0509">mRNA transport</keyword>
<dbReference type="GO" id="GO:0031080">
    <property type="term" value="C:nuclear pore outer ring"/>
    <property type="evidence" value="ECO:0007669"/>
    <property type="project" value="TreeGrafter"/>
</dbReference>
<keyword evidence="12" id="KW-1185">Reference proteome</keyword>
<dbReference type="InterPro" id="IPR011502">
    <property type="entry name" value="Nucleoporin_Nup85"/>
</dbReference>
<dbReference type="GO" id="GO:0006406">
    <property type="term" value="P:mRNA export from nucleus"/>
    <property type="evidence" value="ECO:0007669"/>
    <property type="project" value="TreeGrafter"/>
</dbReference>
<dbReference type="GO" id="GO:0045893">
    <property type="term" value="P:positive regulation of DNA-templated transcription"/>
    <property type="evidence" value="ECO:0007669"/>
    <property type="project" value="TreeGrafter"/>
</dbReference>
<sequence>MDDPDCIYTIYDNKCSKAGITGKWVAPDLFSITAFRPILCNTRDEASKYASTEYTNVHHVKFSFVFSDPILTDFVGETCAIFRRLRSVKATDEKIDFVKISQSYRSTIRTYLEKLHDSIASGTDETLIERHKNHITQLYYTECIWHLCEILFVDRVASGMIVLKLLEWIRFHIPQSECLATELLIKGREADAHEEYWNVVRNLILQGQVDVARALLKLHSSSESLTFQIADQVLRAMPIFNNYSGLPVQKFRSQWQYWITDTRSKLSTGVLRDQPELEVIVHLAIGDEATWREQAKSSNCWYEYLPGFLFYTEPTCKFFELGTFSAQWLTLWMEAHGQKDSVPMKQLDRVIVSVMENDMNQVLHDIQNINDNKWFVTHLTDLLLLCNQLEIIGEHQTNVASELRDSLVFEYGCTLMGQREFWPFGVDYLENGPPEGLGAIEMYLSRLPIACEEDAEQILAVAKSRGITSIERDVCRVLSARLVFLVKYFDFHQFYKRKEFPQAAELLINLLDSRITPEFFWPTLLSDTIPLLESSDPKIPSKETTQIIHHLEAAFVPLVEKLQSKTAVNGEMKTPILNYSRLEDIEELIKLLRMAAARNLARMLIIENTVL</sequence>
<evidence type="ECO:0000256" key="8">
    <source>
        <dbReference type="ARBA" id="ARBA00023242"/>
    </source>
</evidence>
<evidence type="ECO:0000256" key="5">
    <source>
        <dbReference type="ARBA" id="ARBA00022927"/>
    </source>
</evidence>
<proteinExistence type="inferred from homology"/>
<dbReference type="GO" id="GO:0017056">
    <property type="term" value="F:structural constituent of nuclear pore"/>
    <property type="evidence" value="ECO:0007669"/>
    <property type="project" value="TreeGrafter"/>
</dbReference>
<evidence type="ECO:0000256" key="7">
    <source>
        <dbReference type="ARBA" id="ARBA00023132"/>
    </source>
</evidence>
<accession>A0A1B0EYK0</accession>
<keyword evidence="8 9" id="KW-0539">Nucleus</keyword>
<dbReference type="AlphaFoldDB" id="A0A1B0EYK0"/>
<dbReference type="Proteomes" id="UP000092461">
    <property type="component" value="Unassembled WGS sequence"/>
</dbReference>
<keyword evidence="5 9" id="KW-0653">Protein transport</keyword>
<dbReference type="EnsemblMetazoa" id="LLOJ005989-RA">
    <property type="protein sequence ID" value="LLOJ005989-PA"/>
    <property type="gene ID" value="LLOJ005989"/>
</dbReference>
<organism evidence="11 12">
    <name type="scientific">Lutzomyia longipalpis</name>
    <name type="common">Sand fly</name>
    <dbReference type="NCBI Taxonomy" id="7200"/>
    <lineage>
        <taxon>Eukaryota</taxon>
        <taxon>Metazoa</taxon>
        <taxon>Ecdysozoa</taxon>
        <taxon>Arthropoda</taxon>
        <taxon>Hexapoda</taxon>
        <taxon>Insecta</taxon>
        <taxon>Pterygota</taxon>
        <taxon>Neoptera</taxon>
        <taxon>Endopterygota</taxon>
        <taxon>Diptera</taxon>
        <taxon>Nematocera</taxon>
        <taxon>Psychodoidea</taxon>
        <taxon>Psychodidae</taxon>
        <taxon>Lutzomyia</taxon>
        <taxon>Lutzomyia</taxon>
    </lineage>
</organism>
<comment type="function">
    <text evidence="9">Functions as a component of the nuclear pore complex (NPC).</text>
</comment>
<dbReference type="PANTHER" id="PTHR13373:SF21">
    <property type="entry name" value="NUCLEAR PORE COMPLEX PROTEIN NUP85"/>
    <property type="match status" value="1"/>
</dbReference>
<dbReference type="VEuPathDB" id="VectorBase:LLOJ005989"/>
<evidence type="ECO:0000256" key="1">
    <source>
        <dbReference type="ARBA" id="ARBA00004567"/>
    </source>
</evidence>
<dbReference type="EMBL" id="AJWK01019194">
    <property type="status" value="NOT_ANNOTATED_CDS"/>
    <property type="molecule type" value="Genomic_DNA"/>
</dbReference>
<dbReference type="Pfam" id="PF07575">
    <property type="entry name" value="Nucleopor_Nup85"/>
    <property type="match status" value="1"/>
</dbReference>
<reference evidence="10" key="2">
    <citation type="journal article" date="2020" name="BMC">
        <title>Leishmania infection induces a limited differential gene expression in the sand fly midgut.</title>
        <authorList>
            <person name="Coutinho-Abreu I.V."/>
            <person name="Serafim T.D."/>
            <person name="Meneses C."/>
            <person name="Kamhawi S."/>
            <person name="Oliveira F."/>
            <person name="Valenzuela J.G."/>
        </authorList>
    </citation>
    <scope>NUCLEOTIDE SEQUENCE</scope>
    <source>
        <strain evidence="10">Jacobina</strain>
        <tissue evidence="10">Midgut</tissue>
    </source>
</reference>